<gene>
    <name evidence="3" type="ORF">Ae201684_001746</name>
</gene>
<dbReference type="PROSITE" id="PS50011">
    <property type="entry name" value="PROTEIN_KINASE_DOM"/>
    <property type="match status" value="1"/>
</dbReference>
<feature type="domain" description="Protein kinase" evidence="2">
    <location>
        <begin position="82"/>
        <end position="339"/>
    </location>
</feature>
<dbReference type="InterPro" id="IPR000719">
    <property type="entry name" value="Prot_kinase_dom"/>
</dbReference>
<dbReference type="InterPro" id="IPR011009">
    <property type="entry name" value="Kinase-like_dom_sf"/>
</dbReference>
<organism evidence="3 4">
    <name type="scientific">Aphanomyces euteiches</name>
    <dbReference type="NCBI Taxonomy" id="100861"/>
    <lineage>
        <taxon>Eukaryota</taxon>
        <taxon>Sar</taxon>
        <taxon>Stramenopiles</taxon>
        <taxon>Oomycota</taxon>
        <taxon>Saprolegniomycetes</taxon>
        <taxon>Saprolegniales</taxon>
        <taxon>Verrucalvaceae</taxon>
        <taxon>Aphanomyces</taxon>
    </lineage>
</organism>
<dbReference type="VEuPathDB" id="FungiDB:AeMF1_014157"/>
<feature type="transmembrane region" description="Helical" evidence="1">
    <location>
        <begin position="6"/>
        <end position="25"/>
    </location>
</feature>
<keyword evidence="1" id="KW-0472">Membrane</keyword>
<dbReference type="GO" id="GO:0004674">
    <property type="term" value="F:protein serine/threonine kinase activity"/>
    <property type="evidence" value="ECO:0007669"/>
    <property type="project" value="TreeGrafter"/>
</dbReference>
<dbReference type="AlphaFoldDB" id="A0A6G0XSV1"/>
<dbReference type="Pfam" id="PF07714">
    <property type="entry name" value="PK_Tyr_Ser-Thr"/>
    <property type="match status" value="1"/>
</dbReference>
<evidence type="ECO:0000256" key="1">
    <source>
        <dbReference type="SAM" id="Phobius"/>
    </source>
</evidence>
<comment type="caution">
    <text evidence="3">The sequence shown here is derived from an EMBL/GenBank/DDBJ whole genome shotgun (WGS) entry which is preliminary data.</text>
</comment>
<keyword evidence="4" id="KW-1185">Reference proteome</keyword>
<dbReference type="GO" id="GO:0005524">
    <property type="term" value="F:ATP binding"/>
    <property type="evidence" value="ECO:0007669"/>
    <property type="project" value="InterPro"/>
</dbReference>
<reference evidence="3 4" key="1">
    <citation type="submission" date="2019-07" db="EMBL/GenBank/DDBJ databases">
        <title>Genomics analysis of Aphanomyces spp. identifies a new class of oomycete effector associated with host adaptation.</title>
        <authorList>
            <person name="Gaulin E."/>
        </authorList>
    </citation>
    <scope>NUCLEOTIDE SEQUENCE [LARGE SCALE GENOMIC DNA]</scope>
    <source>
        <strain evidence="3 4">ATCC 201684</strain>
    </source>
</reference>
<accession>A0A6G0XSV1</accession>
<keyword evidence="1" id="KW-1133">Transmembrane helix</keyword>
<dbReference type="SUPFAM" id="SSF56112">
    <property type="entry name" value="Protein kinase-like (PK-like)"/>
    <property type="match status" value="1"/>
</dbReference>
<dbReference type="Gene3D" id="1.10.510.10">
    <property type="entry name" value="Transferase(Phosphotransferase) domain 1"/>
    <property type="match status" value="1"/>
</dbReference>
<dbReference type="PANTHER" id="PTHR44329:SF214">
    <property type="entry name" value="PROTEIN KINASE DOMAIN-CONTAINING PROTEIN"/>
    <property type="match status" value="1"/>
</dbReference>
<evidence type="ECO:0000313" key="3">
    <source>
        <dbReference type="EMBL" id="KAF0743603.1"/>
    </source>
</evidence>
<keyword evidence="1" id="KW-0812">Transmembrane</keyword>
<protein>
    <recommendedName>
        <fullName evidence="2">Protein kinase domain-containing protein</fullName>
    </recommendedName>
</protein>
<dbReference type="Proteomes" id="UP000481153">
    <property type="component" value="Unassembled WGS sequence"/>
</dbReference>
<dbReference type="InterPro" id="IPR051681">
    <property type="entry name" value="Ser/Thr_Kinases-Pseudokinases"/>
</dbReference>
<name>A0A6G0XSV1_9STRA</name>
<proteinExistence type="predicted"/>
<dbReference type="InterPro" id="IPR001245">
    <property type="entry name" value="Ser-Thr/Tyr_kinase_cat_dom"/>
</dbReference>
<sequence>MAQGWIYGIVVGGFLVVVLAVFALYRCFRRNKLAAADGDYKASLQSPQENQTKVPIQSSPVDPPSTALFPELVPFRIQHSDIQFLRQITRGQYGNTWYGQYNNRPVAVKVSSPWDDYAFHMAKQIQVMARIQSPNIVCFLGATWTSANDLSAVVEYMPGGSLRKLLDNPKVKLSWPVEKINVALDIAKALAYLHSLTPSLVIRELHSWKILLTDTMVAKLSNFRLDQKYAVEPTMCCAIPLTERWIAPEVILGEDFTEAPAVYSFGVILSEFDKREIPFGDIRSNAEVISKIARGILKPAFRPTCPAPVRRVADACLQFDPSLRPSSAQVVEMLEQAKLALNQPISDDVVEASEIV</sequence>
<dbReference type="EMBL" id="VJMJ01000013">
    <property type="protein sequence ID" value="KAF0743603.1"/>
    <property type="molecule type" value="Genomic_DNA"/>
</dbReference>
<dbReference type="PANTHER" id="PTHR44329">
    <property type="entry name" value="SERINE/THREONINE-PROTEIN KINASE TNNI3K-RELATED"/>
    <property type="match status" value="1"/>
</dbReference>
<evidence type="ECO:0000313" key="4">
    <source>
        <dbReference type="Proteomes" id="UP000481153"/>
    </source>
</evidence>
<dbReference type="Gene3D" id="3.30.200.20">
    <property type="entry name" value="Phosphorylase Kinase, domain 1"/>
    <property type="match status" value="1"/>
</dbReference>
<evidence type="ECO:0000259" key="2">
    <source>
        <dbReference type="PROSITE" id="PS50011"/>
    </source>
</evidence>